<evidence type="ECO:0000313" key="4">
    <source>
        <dbReference type="Proteomes" id="UP001148838"/>
    </source>
</evidence>
<organism evidence="3 4">
    <name type="scientific">Periplaneta americana</name>
    <name type="common">American cockroach</name>
    <name type="synonym">Blatta americana</name>
    <dbReference type="NCBI Taxonomy" id="6978"/>
    <lineage>
        <taxon>Eukaryota</taxon>
        <taxon>Metazoa</taxon>
        <taxon>Ecdysozoa</taxon>
        <taxon>Arthropoda</taxon>
        <taxon>Hexapoda</taxon>
        <taxon>Insecta</taxon>
        <taxon>Pterygota</taxon>
        <taxon>Neoptera</taxon>
        <taxon>Polyneoptera</taxon>
        <taxon>Dictyoptera</taxon>
        <taxon>Blattodea</taxon>
        <taxon>Blattoidea</taxon>
        <taxon>Blattidae</taxon>
        <taxon>Blattinae</taxon>
        <taxon>Periplaneta</taxon>
    </lineage>
</organism>
<feature type="compositionally biased region" description="Basic residues" evidence="1">
    <location>
        <begin position="14"/>
        <end position="27"/>
    </location>
</feature>
<evidence type="ECO:0000256" key="2">
    <source>
        <dbReference type="SAM" id="Phobius"/>
    </source>
</evidence>
<feature type="transmembrane region" description="Helical" evidence="2">
    <location>
        <begin position="248"/>
        <end position="269"/>
    </location>
</feature>
<name>A0ABQ8TXN6_PERAM</name>
<sequence length="270" mass="30438">MEDMVTVGEGNVGSRKRKRIETDRQRRKKAKYSDPFASLNSTTLFSAIMLTLCSFTSLYSQRQQLGKTMIMGGQLVLSKCQHNLSAGRTDSVLAVLSVCGSFKTQVRSRLQEKELTGSLVEKKLPSERCTGRNSEWEKSSGQKKISELYVIKIYGSYEETKKKTENRKDWRKLGSQWGRNEQWPLACRNFKNHVKPKSEKLGSEIELRGVAQPAKALGCRSGVVFGRGAVRKRALIVRQQMWMQQDAGPALFTLAVGECLNLAYVGYWIG</sequence>
<feature type="transmembrane region" description="Helical" evidence="2">
    <location>
        <begin position="36"/>
        <end position="59"/>
    </location>
</feature>
<comment type="caution">
    <text evidence="3">The sequence shown here is derived from an EMBL/GenBank/DDBJ whole genome shotgun (WGS) entry which is preliminary data.</text>
</comment>
<gene>
    <name evidence="3" type="ORF">ANN_02926</name>
</gene>
<keyword evidence="2" id="KW-1133">Transmembrane helix</keyword>
<dbReference type="Proteomes" id="UP001148838">
    <property type="component" value="Unassembled WGS sequence"/>
</dbReference>
<protein>
    <submittedName>
        <fullName evidence="3">Uncharacterized protein</fullName>
    </submittedName>
</protein>
<reference evidence="3 4" key="1">
    <citation type="journal article" date="2022" name="Allergy">
        <title>Genome assembly and annotation of Periplaneta americana reveal a comprehensive cockroach allergen profile.</title>
        <authorList>
            <person name="Wang L."/>
            <person name="Xiong Q."/>
            <person name="Saelim N."/>
            <person name="Wang L."/>
            <person name="Nong W."/>
            <person name="Wan A.T."/>
            <person name="Shi M."/>
            <person name="Liu X."/>
            <person name="Cao Q."/>
            <person name="Hui J.H.L."/>
            <person name="Sookrung N."/>
            <person name="Leung T.F."/>
            <person name="Tungtrongchitr A."/>
            <person name="Tsui S.K.W."/>
        </authorList>
    </citation>
    <scope>NUCLEOTIDE SEQUENCE [LARGE SCALE GENOMIC DNA]</scope>
    <source>
        <strain evidence="3">PWHHKU_190912</strain>
    </source>
</reference>
<dbReference type="EMBL" id="JAJSOF020000001">
    <property type="protein sequence ID" value="KAJ4451464.1"/>
    <property type="molecule type" value="Genomic_DNA"/>
</dbReference>
<keyword evidence="2" id="KW-0812">Transmembrane</keyword>
<feature type="region of interest" description="Disordered" evidence="1">
    <location>
        <begin position="1"/>
        <end position="27"/>
    </location>
</feature>
<proteinExistence type="predicted"/>
<evidence type="ECO:0000313" key="3">
    <source>
        <dbReference type="EMBL" id="KAJ4451464.1"/>
    </source>
</evidence>
<evidence type="ECO:0000256" key="1">
    <source>
        <dbReference type="SAM" id="MobiDB-lite"/>
    </source>
</evidence>
<keyword evidence="2" id="KW-0472">Membrane</keyword>
<keyword evidence="4" id="KW-1185">Reference proteome</keyword>
<accession>A0ABQ8TXN6</accession>